<protein>
    <submittedName>
        <fullName evidence="1">Uncharacterized protein</fullName>
    </submittedName>
</protein>
<evidence type="ECO:0000313" key="2">
    <source>
        <dbReference type="Proteomes" id="UP000199223"/>
    </source>
</evidence>
<keyword evidence="2" id="KW-1185">Reference proteome</keyword>
<proteinExistence type="predicted"/>
<evidence type="ECO:0000313" key="1">
    <source>
        <dbReference type="EMBL" id="SEI91178.1"/>
    </source>
</evidence>
<dbReference type="EMBL" id="FNZA01000002">
    <property type="protein sequence ID" value="SEI91178.1"/>
    <property type="molecule type" value="Genomic_DNA"/>
</dbReference>
<reference evidence="2" key="1">
    <citation type="submission" date="2016-10" db="EMBL/GenBank/DDBJ databases">
        <authorList>
            <person name="Varghese N."/>
            <person name="Submissions S."/>
        </authorList>
    </citation>
    <scope>NUCLEOTIDE SEQUENCE [LARGE SCALE GENOMIC DNA]</scope>
    <source>
        <strain evidence="2">CGMCC 1.10218</strain>
    </source>
</reference>
<dbReference type="RefSeq" id="WP_281243995.1">
    <property type="nucleotide sequence ID" value="NZ_FNZA01000002.1"/>
</dbReference>
<organism evidence="1 2">
    <name type="scientific">Deinococcus reticulitermitis</name>
    <dbReference type="NCBI Taxonomy" id="856736"/>
    <lineage>
        <taxon>Bacteria</taxon>
        <taxon>Thermotogati</taxon>
        <taxon>Deinococcota</taxon>
        <taxon>Deinococci</taxon>
        <taxon>Deinococcales</taxon>
        <taxon>Deinococcaceae</taxon>
        <taxon>Deinococcus</taxon>
    </lineage>
</organism>
<sequence length="44" mass="5291">MSEATRIKRRAGREICRLHTLQKRDEADNLDPQPKRLGVMWDIW</sequence>
<accession>A0A1H6UFJ2</accession>
<name>A0A1H6UFJ2_9DEIO</name>
<dbReference type="AlphaFoldDB" id="A0A1H6UFJ2"/>
<gene>
    <name evidence="1" type="ORF">SAMN04488058_102199</name>
</gene>
<dbReference type="Proteomes" id="UP000199223">
    <property type="component" value="Unassembled WGS sequence"/>
</dbReference>